<dbReference type="EMBL" id="FXUF01000003">
    <property type="protein sequence ID" value="SMP49624.1"/>
    <property type="molecule type" value="Genomic_DNA"/>
</dbReference>
<dbReference type="HAMAP" id="MF_01363">
    <property type="entry name" value="Ribosomal_bL21"/>
    <property type="match status" value="1"/>
</dbReference>
<protein>
    <recommendedName>
        <fullName evidence="6">Large ribosomal subunit protein bL21</fullName>
    </recommendedName>
</protein>
<dbReference type="InterPro" id="IPR001787">
    <property type="entry name" value="Ribosomal_bL21"/>
</dbReference>
<keyword evidence="4 6" id="KW-0689">Ribosomal protein</keyword>
<keyword evidence="3 6" id="KW-0694">RNA-binding</keyword>
<comment type="function">
    <text evidence="6 7">This protein binds to 23S rRNA in the presence of protein L20.</text>
</comment>
<name>A0AA45WUW3_9CLOT</name>
<dbReference type="InterPro" id="IPR018258">
    <property type="entry name" value="Ribosomal_bL21_CS"/>
</dbReference>
<dbReference type="GO" id="GO:1990904">
    <property type="term" value="C:ribonucleoprotein complex"/>
    <property type="evidence" value="ECO:0007669"/>
    <property type="project" value="UniProtKB-KW"/>
</dbReference>
<sequence>MYAIVETGGKQYRIEEGSTVVVEKLAVSEGEKVVLDHVLAVSKEGSITVGEPFVTGASVEATVIENGKSDKVIVFKYKSKKDYRRKQGHRQPFTKLKIESIKA</sequence>
<dbReference type="InterPro" id="IPR036164">
    <property type="entry name" value="bL21-like_sf"/>
</dbReference>
<dbReference type="GO" id="GO:0019843">
    <property type="term" value="F:rRNA binding"/>
    <property type="evidence" value="ECO:0007669"/>
    <property type="project" value="UniProtKB-UniRule"/>
</dbReference>
<proteinExistence type="inferred from homology"/>
<dbReference type="PROSITE" id="PS01169">
    <property type="entry name" value="RIBOSOMAL_L21"/>
    <property type="match status" value="1"/>
</dbReference>
<keyword evidence="5 6" id="KW-0687">Ribonucleoprotein</keyword>
<keyword evidence="9" id="KW-1185">Reference proteome</keyword>
<comment type="subunit">
    <text evidence="6">Part of the 50S ribosomal subunit. Contacts protein L20.</text>
</comment>
<dbReference type="Pfam" id="PF00829">
    <property type="entry name" value="Ribosomal_L21p"/>
    <property type="match status" value="1"/>
</dbReference>
<organism evidence="8 9">
    <name type="scientific">Anoxynatronum buryatiense</name>
    <dbReference type="NCBI Taxonomy" id="489973"/>
    <lineage>
        <taxon>Bacteria</taxon>
        <taxon>Bacillati</taxon>
        <taxon>Bacillota</taxon>
        <taxon>Clostridia</taxon>
        <taxon>Eubacteriales</taxon>
        <taxon>Clostridiaceae</taxon>
        <taxon>Anoxynatronum</taxon>
    </lineage>
</organism>
<evidence type="ECO:0000256" key="2">
    <source>
        <dbReference type="ARBA" id="ARBA00022730"/>
    </source>
</evidence>
<evidence type="ECO:0000313" key="8">
    <source>
        <dbReference type="EMBL" id="SMP49624.1"/>
    </source>
</evidence>
<evidence type="ECO:0000256" key="4">
    <source>
        <dbReference type="ARBA" id="ARBA00022980"/>
    </source>
</evidence>
<dbReference type="NCBIfam" id="TIGR00061">
    <property type="entry name" value="L21"/>
    <property type="match status" value="1"/>
</dbReference>
<dbReference type="SUPFAM" id="SSF141091">
    <property type="entry name" value="L21p-like"/>
    <property type="match status" value="1"/>
</dbReference>
<dbReference type="PANTHER" id="PTHR21349">
    <property type="entry name" value="50S RIBOSOMAL PROTEIN L21"/>
    <property type="match status" value="1"/>
</dbReference>
<evidence type="ECO:0000256" key="3">
    <source>
        <dbReference type="ARBA" id="ARBA00022884"/>
    </source>
</evidence>
<comment type="caution">
    <text evidence="8">The sequence shown here is derived from an EMBL/GenBank/DDBJ whole genome shotgun (WGS) entry which is preliminary data.</text>
</comment>
<keyword evidence="2 6" id="KW-0699">rRNA-binding</keyword>
<dbReference type="GO" id="GO:0006412">
    <property type="term" value="P:translation"/>
    <property type="evidence" value="ECO:0007669"/>
    <property type="project" value="UniProtKB-UniRule"/>
</dbReference>
<evidence type="ECO:0000256" key="1">
    <source>
        <dbReference type="ARBA" id="ARBA00008563"/>
    </source>
</evidence>
<evidence type="ECO:0000256" key="6">
    <source>
        <dbReference type="HAMAP-Rule" id="MF_01363"/>
    </source>
</evidence>
<dbReference type="InterPro" id="IPR028909">
    <property type="entry name" value="bL21-like"/>
</dbReference>
<accession>A0AA45WUW3</accession>
<dbReference type="GO" id="GO:0005737">
    <property type="term" value="C:cytoplasm"/>
    <property type="evidence" value="ECO:0007669"/>
    <property type="project" value="UniProtKB-ARBA"/>
</dbReference>
<dbReference type="PANTHER" id="PTHR21349:SF0">
    <property type="entry name" value="LARGE RIBOSOMAL SUBUNIT PROTEIN BL21M"/>
    <property type="match status" value="1"/>
</dbReference>
<dbReference type="GO" id="GO:0003735">
    <property type="term" value="F:structural constituent of ribosome"/>
    <property type="evidence" value="ECO:0007669"/>
    <property type="project" value="InterPro"/>
</dbReference>
<evidence type="ECO:0000313" key="9">
    <source>
        <dbReference type="Proteomes" id="UP001158066"/>
    </source>
</evidence>
<dbReference type="Proteomes" id="UP001158066">
    <property type="component" value="Unassembled WGS sequence"/>
</dbReference>
<dbReference type="GO" id="GO:0005840">
    <property type="term" value="C:ribosome"/>
    <property type="evidence" value="ECO:0007669"/>
    <property type="project" value="UniProtKB-KW"/>
</dbReference>
<gene>
    <name evidence="6" type="primary">rplU</name>
    <name evidence="8" type="ORF">SAMN06296020_103364</name>
</gene>
<comment type="similarity">
    <text evidence="1 6 7">Belongs to the bacterial ribosomal protein bL21 family.</text>
</comment>
<dbReference type="RefSeq" id="WP_283408618.1">
    <property type="nucleotide sequence ID" value="NZ_FXUF01000003.1"/>
</dbReference>
<evidence type="ECO:0000256" key="5">
    <source>
        <dbReference type="ARBA" id="ARBA00023274"/>
    </source>
</evidence>
<dbReference type="AlphaFoldDB" id="A0AA45WUW3"/>
<evidence type="ECO:0000256" key="7">
    <source>
        <dbReference type="RuleBase" id="RU000562"/>
    </source>
</evidence>
<reference evidence="8" key="1">
    <citation type="submission" date="2017-05" db="EMBL/GenBank/DDBJ databases">
        <authorList>
            <person name="Varghese N."/>
            <person name="Submissions S."/>
        </authorList>
    </citation>
    <scope>NUCLEOTIDE SEQUENCE</scope>
    <source>
        <strain evidence="8">Su22</strain>
    </source>
</reference>